<dbReference type="GO" id="GO:0042797">
    <property type="term" value="P:tRNA transcription by RNA polymerase III"/>
    <property type="evidence" value="ECO:0007669"/>
    <property type="project" value="TreeGrafter"/>
</dbReference>
<dbReference type="Pfam" id="PF04801">
    <property type="entry name" value="RPC5"/>
    <property type="match status" value="1"/>
</dbReference>
<dbReference type="PANTHER" id="PTHR12069">
    <property type="entry name" value="DNA-DIRECTED RNA POLYMERASES III 80 KDA POLYPEPTIDE RNA POLYMERASE III SUBUNIT 5"/>
    <property type="match status" value="1"/>
</dbReference>
<dbReference type="Proteomes" id="UP000398389">
    <property type="component" value="Unassembled WGS sequence"/>
</dbReference>
<accession>A0A5E8BUA4</accession>
<feature type="region of interest" description="Disordered" evidence="1">
    <location>
        <begin position="333"/>
        <end position="394"/>
    </location>
</feature>
<sequence>MESDDDNLFVSGSKDVKIKTEPGAELTWKKQKGENISNTNTNELRDFRKIEKAHSGNMSLYKQPCSPKISNSITKSTSETLNTLYEGDSVIALEATPELVLSDENDDEVVQEYPVYYSTEFLNKLYLLQYPTRSAARPLVDALGTGILDSRIKPNSNAVEVDIPVDGTQFYDKEKGDNWGGLDKQTFGGIAKPVNGYMIGVFKNNELHLNPVHATAQLRPQFQYISQPPKPIGEISGISIIDQEKNHEKEKEKIKGPKAVQLTAKIVGDNAPSFSGALTARKKMEDESFVGMDWYDRDSRELISVSDKLVASTKASLISLTTQEEYIQKISSPHSNEIKTSQESLSKSNASVPLGPNKSRTTLKIAKSTAKPKQLLKNSSSNIKPSKKGKEKEK</sequence>
<proteinExistence type="predicted"/>
<keyword evidence="3" id="KW-1185">Reference proteome</keyword>
<organism evidence="2 3">
    <name type="scientific">Magnusiomyces paraingens</name>
    <dbReference type="NCBI Taxonomy" id="2606893"/>
    <lineage>
        <taxon>Eukaryota</taxon>
        <taxon>Fungi</taxon>
        <taxon>Dikarya</taxon>
        <taxon>Ascomycota</taxon>
        <taxon>Saccharomycotina</taxon>
        <taxon>Dipodascomycetes</taxon>
        <taxon>Dipodascales</taxon>
        <taxon>Dipodascaceae</taxon>
        <taxon>Magnusiomyces</taxon>
    </lineage>
</organism>
<name>A0A5E8BUA4_9ASCO</name>
<dbReference type="EMBL" id="CABVLU010000003">
    <property type="protein sequence ID" value="VVT52957.1"/>
    <property type="molecule type" value="Genomic_DNA"/>
</dbReference>
<dbReference type="OrthoDB" id="340681at2759"/>
<protein>
    <submittedName>
        <fullName evidence="2">Uncharacterized protein</fullName>
    </submittedName>
</protein>
<dbReference type="InterPro" id="IPR006886">
    <property type="entry name" value="RNA_pol_III_Rpc5"/>
</dbReference>
<dbReference type="RefSeq" id="XP_031853941.1">
    <property type="nucleotide sequence ID" value="XM_031998050.1"/>
</dbReference>
<evidence type="ECO:0000256" key="1">
    <source>
        <dbReference type="SAM" id="MobiDB-lite"/>
    </source>
</evidence>
<dbReference type="AlphaFoldDB" id="A0A5E8BUA4"/>
<reference evidence="2 3" key="1">
    <citation type="submission" date="2019-09" db="EMBL/GenBank/DDBJ databases">
        <authorList>
            <person name="Brejova B."/>
        </authorList>
    </citation>
    <scope>NUCLEOTIDE SEQUENCE [LARGE SCALE GENOMIC DNA]</scope>
</reference>
<evidence type="ECO:0000313" key="3">
    <source>
        <dbReference type="Proteomes" id="UP000398389"/>
    </source>
</evidence>
<gene>
    <name evidence="2" type="ORF">SAPINGB_P003332</name>
</gene>
<feature type="compositionally biased region" description="Polar residues" evidence="1">
    <location>
        <begin position="333"/>
        <end position="351"/>
    </location>
</feature>
<evidence type="ECO:0000313" key="2">
    <source>
        <dbReference type="EMBL" id="VVT52957.1"/>
    </source>
</evidence>
<dbReference type="GeneID" id="43582150"/>
<dbReference type="GO" id="GO:0005666">
    <property type="term" value="C:RNA polymerase III complex"/>
    <property type="evidence" value="ECO:0007669"/>
    <property type="project" value="TreeGrafter"/>
</dbReference>
<dbReference type="PANTHER" id="PTHR12069:SF0">
    <property type="entry name" value="DNA-DIRECTED RNA POLYMERASE III SUBUNIT RPC5"/>
    <property type="match status" value="1"/>
</dbReference>